<evidence type="ECO:0000313" key="2">
    <source>
        <dbReference type="Proteomes" id="UP000199673"/>
    </source>
</evidence>
<accession>A0A1I7E890</accession>
<dbReference type="STRING" id="305507.SAMN04489724_0253"/>
<dbReference type="AlphaFoldDB" id="A0A1I7E890"/>
<gene>
    <name evidence="1" type="ORF">SAMN04489724_0253</name>
</gene>
<name>A0A1I7E890_9BACT</name>
<protein>
    <submittedName>
        <fullName evidence="1">Uncharacterized protein</fullName>
    </submittedName>
</protein>
<dbReference type="EMBL" id="FPBF01000012">
    <property type="protein sequence ID" value="SFU20150.1"/>
    <property type="molecule type" value="Genomic_DNA"/>
</dbReference>
<keyword evidence="2" id="KW-1185">Reference proteome</keyword>
<proteinExistence type="predicted"/>
<dbReference type="Proteomes" id="UP000199673">
    <property type="component" value="Unassembled WGS sequence"/>
</dbReference>
<evidence type="ECO:0000313" key="1">
    <source>
        <dbReference type="EMBL" id="SFU20150.1"/>
    </source>
</evidence>
<reference evidence="2" key="1">
    <citation type="submission" date="2016-10" db="EMBL/GenBank/DDBJ databases">
        <authorList>
            <person name="Varghese N."/>
            <person name="Submissions S."/>
        </authorList>
    </citation>
    <scope>NUCLEOTIDE SEQUENCE [LARGE SCALE GENOMIC DNA]</scope>
    <source>
        <strain evidence="2">DSM 23445</strain>
    </source>
</reference>
<organism evidence="1 2">
    <name type="scientific">Algoriphagus locisalis</name>
    <dbReference type="NCBI Taxonomy" id="305507"/>
    <lineage>
        <taxon>Bacteria</taxon>
        <taxon>Pseudomonadati</taxon>
        <taxon>Bacteroidota</taxon>
        <taxon>Cytophagia</taxon>
        <taxon>Cytophagales</taxon>
        <taxon>Cyclobacteriaceae</taxon>
        <taxon>Algoriphagus</taxon>
    </lineage>
</organism>
<sequence length="267" mass="30352">MRKEFIFLELLSLLCVTLSFGQEAQLAIYDSKEEGLYFDQALIYSYSDHTGLKKEIWIYHSSCSGRFLFDHAAWGREDEMIHYVIAQPDGSYLTFGTEAEGPGNGKIVAVDSVYLESKDARTAIPPNDGYIQFVALPESNKVIAGLESRAYKVRKLKEANGKEVIHLATVDFDTRLIYAFNQQAQELRLPELFSDGLSLGADQLITRIESSYTDSNGKKYWSTLSLETIDPTTYWAPYKEHTLRQRIGEKLITKPLLESMELTEPCY</sequence>